<comment type="caution">
    <text evidence="1">The sequence shown here is derived from an EMBL/GenBank/DDBJ whole genome shotgun (WGS) entry which is preliminary data.</text>
</comment>
<protein>
    <submittedName>
        <fullName evidence="1">Uncharacterized protein</fullName>
    </submittedName>
</protein>
<dbReference type="EMBL" id="APVH01000008">
    <property type="protein sequence ID" value="EPX85534.1"/>
    <property type="molecule type" value="Genomic_DNA"/>
</dbReference>
<name>S9SGY3_9RHOB</name>
<dbReference type="AlphaFoldDB" id="S9SGY3"/>
<evidence type="ECO:0000313" key="2">
    <source>
        <dbReference type="Proteomes" id="UP000015347"/>
    </source>
</evidence>
<reference evidence="2" key="1">
    <citation type="journal article" date="2014" name="Stand. Genomic Sci.">
        <title>Genome sequence of the exopolysaccharide-producing Salipiger mucosus type strain (DSM 16094(T)), a moderately halophilic member of the Roseobacter clade.</title>
        <authorList>
            <person name="Riedel T."/>
            <person name="Spring S."/>
            <person name="Fiebig A."/>
            <person name="Petersen J."/>
            <person name="Kyrpides N.C."/>
            <person name="Goker M."/>
            <person name="Klenk H.P."/>
        </authorList>
    </citation>
    <scope>NUCLEOTIDE SEQUENCE [LARGE SCALE GENOMIC DNA]</scope>
    <source>
        <strain evidence="2">DSM 16094</strain>
    </source>
</reference>
<sequence>MPQRRIAAGRHRDTVESETMQYERRVICNFMTEQSQKLADCRPRRT</sequence>
<proteinExistence type="predicted"/>
<dbReference type="HOGENOM" id="CLU_3188817_0_0_5"/>
<dbReference type="Proteomes" id="UP000015347">
    <property type="component" value="Unassembled WGS sequence"/>
</dbReference>
<dbReference type="STRING" id="1123237.Salmuc_04805"/>
<keyword evidence="2" id="KW-1185">Reference proteome</keyword>
<accession>S9SGY3</accession>
<gene>
    <name evidence="1" type="ORF">Salmuc_04805</name>
</gene>
<evidence type="ECO:0000313" key="1">
    <source>
        <dbReference type="EMBL" id="EPX85534.1"/>
    </source>
</evidence>
<organism evidence="1 2">
    <name type="scientific">Salipiger mucosus DSM 16094</name>
    <dbReference type="NCBI Taxonomy" id="1123237"/>
    <lineage>
        <taxon>Bacteria</taxon>
        <taxon>Pseudomonadati</taxon>
        <taxon>Pseudomonadota</taxon>
        <taxon>Alphaproteobacteria</taxon>
        <taxon>Rhodobacterales</taxon>
        <taxon>Roseobacteraceae</taxon>
        <taxon>Salipiger</taxon>
    </lineage>
</organism>